<evidence type="ECO:0000313" key="1">
    <source>
        <dbReference type="EMBL" id="ATX80637.1"/>
    </source>
</evidence>
<dbReference type="InterPro" id="IPR003489">
    <property type="entry name" value="RHF/RaiA"/>
</dbReference>
<name>A0A2K8L052_MARES</name>
<evidence type="ECO:0000313" key="2">
    <source>
        <dbReference type="Proteomes" id="UP000231701"/>
    </source>
</evidence>
<gene>
    <name evidence="1" type="ORF">Ga0123461_2232</name>
</gene>
<dbReference type="NCBIfam" id="TIGR00741">
    <property type="entry name" value="yfiA"/>
    <property type="match status" value="1"/>
</dbReference>
<organism evidence="1 2">
    <name type="scientific">Mariprofundus aestuarium</name>
    <dbReference type="NCBI Taxonomy" id="1921086"/>
    <lineage>
        <taxon>Bacteria</taxon>
        <taxon>Pseudomonadati</taxon>
        <taxon>Pseudomonadota</taxon>
        <taxon>Candidatius Mariprofundia</taxon>
        <taxon>Mariprofundales</taxon>
        <taxon>Mariprofundaceae</taxon>
        <taxon>Mariprofundus</taxon>
    </lineage>
</organism>
<keyword evidence="2" id="KW-1185">Reference proteome</keyword>
<dbReference type="AlphaFoldDB" id="A0A2K8L052"/>
<dbReference type="InterPro" id="IPR036567">
    <property type="entry name" value="RHF-like"/>
</dbReference>
<dbReference type="Pfam" id="PF02482">
    <property type="entry name" value="Ribosomal_S30AE"/>
    <property type="match status" value="1"/>
</dbReference>
<proteinExistence type="predicted"/>
<dbReference type="SUPFAM" id="SSF69754">
    <property type="entry name" value="Ribosome binding protein Y (YfiA homologue)"/>
    <property type="match status" value="1"/>
</dbReference>
<protein>
    <submittedName>
        <fullName evidence="1">Ribosomal subunit interface protein</fullName>
    </submittedName>
</protein>
<dbReference type="Gene3D" id="3.30.160.100">
    <property type="entry name" value="Ribosome hibernation promotion factor-like"/>
    <property type="match status" value="1"/>
</dbReference>
<sequence length="112" mass="12836">MQQPLQITTHNLSLSDVAEERIRSRAEKLERFCDQIISCHVTVDAPHHHKQKGESYDVNIAITVPGEELVVKHEPDEDVYVAIRDSFDAAERRLKEHSERRSGEARRHAGKS</sequence>
<reference evidence="1 2" key="1">
    <citation type="submission" date="2016-12" db="EMBL/GenBank/DDBJ databases">
        <title>Isolation and genomic insights into novel planktonic Zetaproteobacteria from stratified waters of the Chesapeake Bay.</title>
        <authorList>
            <person name="McAllister S.M."/>
            <person name="Kato S."/>
            <person name="Chan C.S."/>
            <person name="Chiu B.K."/>
            <person name="Field E.K."/>
        </authorList>
    </citation>
    <scope>NUCLEOTIDE SEQUENCE [LARGE SCALE GENOMIC DNA]</scope>
    <source>
        <strain evidence="1 2">CP-5</strain>
    </source>
</reference>
<dbReference type="OrthoDB" id="9782252at2"/>
<accession>A0A2K8L052</accession>
<dbReference type="EMBL" id="CP018799">
    <property type="protein sequence ID" value="ATX80637.1"/>
    <property type="molecule type" value="Genomic_DNA"/>
</dbReference>
<dbReference type="KEGG" id="maes:Ga0123461_2232"/>
<dbReference type="Proteomes" id="UP000231701">
    <property type="component" value="Chromosome"/>
</dbReference>
<dbReference type="RefSeq" id="WP_100278383.1">
    <property type="nucleotide sequence ID" value="NZ_CP018799.1"/>
</dbReference>